<dbReference type="RefSeq" id="WP_013757442.1">
    <property type="nucleotide sequence ID" value="NC_015500.1"/>
</dbReference>
<keyword evidence="13" id="KW-1185">Reference proteome</keyword>
<dbReference type="InterPro" id="IPR050062">
    <property type="entry name" value="Pro-tRNA_synthetase"/>
</dbReference>
<dbReference type="STRING" id="906968.Trebr_0274"/>
<dbReference type="Gene3D" id="3.30.930.10">
    <property type="entry name" value="Bira Bifunctional Protein, Domain 2"/>
    <property type="match status" value="2"/>
</dbReference>
<dbReference type="CDD" id="cd00861">
    <property type="entry name" value="ProRS_anticodon_short"/>
    <property type="match status" value="1"/>
</dbReference>
<dbReference type="InterPro" id="IPR036754">
    <property type="entry name" value="YbaK/aa-tRNA-synt-asso_dom_sf"/>
</dbReference>
<keyword evidence="5 10" id="KW-0547">Nucleotide-binding</keyword>
<dbReference type="Pfam" id="PF00587">
    <property type="entry name" value="tRNA-synt_2b"/>
    <property type="match status" value="1"/>
</dbReference>
<dbReference type="SUPFAM" id="SSF55681">
    <property type="entry name" value="Class II aaRS and biotin synthetases"/>
    <property type="match status" value="1"/>
</dbReference>
<dbReference type="SUPFAM" id="SSF52954">
    <property type="entry name" value="Class II aaRS ABD-related"/>
    <property type="match status" value="1"/>
</dbReference>
<evidence type="ECO:0000256" key="4">
    <source>
        <dbReference type="ARBA" id="ARBA00022598"/>
    </source>
</evidence>
<dbReference type="NCBIfam" id="TIGR00409">
    <property type="entry name" value="proS_fam_II"/>
    <property type="match status" value="1"/>
</dbReference>
<comment type="subunit">
    <text evidence="2 10">Homodimer.</text>
</comment>
<comment type="domain">
    <text evidence="10">Consists of three domains: the N-terminal catalytic domain, the editing domain and the C-terminal anticodon-binding domain.</text>
</comment>
<evidence type="ECO:0000256" key="1">
    <source>
        <dbReference type="ARBA" id="ARBA00004496"/>
    </source>
</evidence>
<keyword evidence="7 10" id="KW-0648">Protein biosynthesis</keyword>
<organism evidence="12 13">
    <name type="scientific">Treponema brennaborense (strain DSM 12168 / CIP 105900 / DD5/3)</name>
    <dbReference type="NCBI Taxonomy" id="906968"/>
    <lineage>
        <taxon>Bacteria</taxon>
        <taxon>Pseudomonadati</taxon>
        <taxon>Spirochaetota</taxon>
        <taxon>Spirochaetia</taxon>
        <taxon>Spirochaetales</taxon>
        <taxon>Treponemataceae</taxon>
        <taxon>Treponema</taxon>
    </lineage>
</organism>
<comment type="subcellular location">
    <subcellularLocation>
        <location evidence="1 10">Cytoplasm</location>
    </subcellularLocation>
</comment>
<feature type="domain" description="Aminoacyl-transfer RNA synthetases class-II family profile" evidence="11">
    <location>
        <begin position="46"/>
        <end position="508"/>
    </location>
</feature>
<evidence type="ECO:0000256" key="7">
    <source>
        <dbReference type="ARBA" id="ARBA00022917"/>
    </source>
</evidence>
<keyword evidence="4 10" id="KW-0436">Ligase</keyword>
<dbReference type="PANTHER" id="PTHR42753">
    <property type="entry name" value="MITOCHONDRIAL RIBOSOME PROTEIN L39/PROLYL-TRNA LIGASE FAMILY MEMBER"/>
    <property type="match status" value="1"/>
</dbReference>
<comment type="catalytic activity">
    <reaction evidence="9 10">
        <text>tRNA(Pro) + L-proline + ATP = L-prolyl-tRNA(Pro) + AMP + diphosphate</text>
        <dbReference type="Rhea" id="RHEA:14305"/>
        <dbReference type="Rhea" id="RHEA-COMP:9700"/>
        <dbReference type="Rhea" id="RHEA-COMP:9702"/>
        <dbReference type="ChEBI" id="CHEBI:30616"/>
        <dbReference type="ChEBI" id="CHEBI:33019"/>
        <dbReference type="ChEBI" id="CHEBI:60039"/>
        <dbReference type="ChEBI" id="CHEBI:78442"/>
        <dbReference type="ChEBI" id="CHEBI:78532"/>
        <dbReference type="ChEBI" id="CHEBI:456215"/>
        <dbReference type="EC" id="6.1.1.15"/>
    </reaction>
</comment>
<dbReference type="InterPro" id="IPR004500">
    <property type="entry name" value="Pro-tRNA-synth_IIa_bac-type"/>
</dbReference>
<dbReference type="NCBIfam" id="NF006625">
    <property type="entry name" value="PRK09194.1"/>
    <property type="match status" value="1"/>
</dbReference>
<keyword evidence="3 10" id="KW-0963">Cytoplasm</keyword>
<dbReference type="InterPro" id="IPR045864">
    <property type="entry name" value="aa-tRNA-synth_II/BPL/LPL"/>
</dbReference>
<dbReference type="Proteomes" id="UP000006546">
    <property type="component" value="Chromosome"/>
</dbReference>
<dbReference type="CDD" id="cd00779">
    <property type="entry name" value="ProRS_core_prok"/>
    <property type="match status" value="1"/>
</dbReference>
<gene>
    <name evidence="10" type="primary">proS</name>
    <name evidence="12" type="ordered locus">Trebr_0274</name>
</gene>
<dbReference type="InterPro" id="IPR007214">
    <property type="entry name" value="YbaK/aa-tRNA-synth-assoc-dom"/>
</dbReference>
<dbReference type="GO" id="GO:0002161">
    <property type="term" value="F:aminoacyl-tRNA deacylase activity"/>
    <property type="evidence" value="ECO:0007669"/>
    <property type="project" value="InterPro"/>
</dbReference>
<dbReference type="Gene3D" id="3.40.50.800">
    <property type="entry name" value="Anticodon-binding domain"/>
    <property type="match status" value="1"/>
</dbReference>
<evidence type="ECO:0000256" key="10">
    <source>
        <dbReference type="HAMAP-Rule" id="MF_01569"/>
    </source>
</evidence>
<evidence type="ECO:0000256" key="3">
    <source>
        <dbReference type="ARBA" id="ARBA00022490"/>
    </source>
</evidence>
<protein>
    <recommendedName>
        <fullName evidence="10">Proline--tRNA ligase</fullName>
        <ecNumber evidence="10">6.1.1.15</ecNumber>
    </recommendedName>
    <alternativeName>
        <fullName evidence="10">Prolyl-tRNA synthetase</fullName>
        <shortName evidence="10">ProRS</shortName>
    </alternativeName>
</protein>
<dbReference type="EMBL" id="CP002696">
    <property type="protein sequence ID" value="AEE15723.1"/>
    <property type="molecule type" value="Genomic_DNA"/>
</dbReference>
<keyword evidence="8 10" id="KW-0030">Aminoacyl-tRNA synthetase</keyword>
<dbReference type="EC" id="6.1.1.15" evidence="10"/>
<evidence type="ECO:0000256" key="9">
    <source>
        <dbReference type="ARBA" id="ARBA00047671"/>
    </source>
</evidence>
<dbReference type="InterPro" id="IPR036621">
    <property type="entry name" value="Anticodon-bd_dom_sf"/>
</dbReference>
<dbReference type="GO" id="GO:0005829">
    <property type="term" value="C:cytosol"/>
    <property type="evidence" value="ECO:0007669"/>
    <property type="project" value="TreeGrafter"/>
</dbReference>
<evidence type="ECO:0000256" key="5">
    <source>
        <dbReference type="ARBA" id="ARBA00022741"/>
    </source>
</evidence>
<dbReference type="PANTHER" id="PTHR42753:SF2">
    <property type="entry name" value="PROLINE--TRNA LIGASE"/>
    <property type="match status" value="1"/>
</dbReference>
<dbReference type="CDD" id="cd04334">
    <property type="entry name" value="ProRS-INS"/>
    <property type="match status" value="1"/>
</dbReference>
<dbReference type="InterPro" id="IPR004154">
    <property type="entry name" value="Anticodon-bd"/>
</dbReference>
<sequence>MKTSETLISTLREVPAEAVIASHQLMLRAGLIRKLGNGLFTYLPFGLRSFRKVENIIREEMDAIGALEIKPSVVVPGELWRESGRWDTMGAGMLRIKNRVDQELVVSPTAEEAVTALIRDELSSYKQLPIVAYQINTKYRDEIRPRYGVMRGREFMMKDAYSFHADAESLDKTYLAMEKAYKRIFKRLGLSVIPVSADSGAMGGSGSEEFMVESPIGDDTLILCPKCGYAANTEKAACAPDEVQDKDGKPQVAATLPIEKVPCPGVETIAQMETFFKMPAEQFIKVLIYRVCNSELDLRTAPGGNTFKRDAETGGAPHYPEAFFAVAIRGDLDVNEAKLAAVLKASEVELACEDDVIRFSGAPHGFVGPVGLTKLPLLADESVMVQCEDGSYTVRVHDTVTGGGQADVDNLHVEPVRDFTPFMTADVRTVVAGDLCPCCGAEFYSKKGNELGHIFKLGYKYTKSMNVTYLDENGKQQVPTMGCYGIGVDRSLASIIEEHHDGNGIVWPMSAAPYQVVIVPVKYEGTMKEIADSLYAELRQAGIEVLLDDRNERPGVKFKDMDLIGIPVRIVVGEKNLPNVELKLRSAADSDLVPAAEAAGKAAAIVRAELAALNG</sequence>
<dbReference type="GO" id="GO:0004827">
    <property type="term" value="F:proline-tRNA ligase activity"/>
    <property type="evidence" value="ECO:0007669"/>
    <property type="project" value="UniProtKB-UniRule"/>
</dbReference>
<evidence type="ECO:0000256" key="8">
    <source>
        <dbReference type="ARBA" id="ARBA00023146"/>
    </source>
</evidence>
<dbReference type="eggNOG" id="COG0442">
    <property type="taxonomic scope" value="Bacteria"/>
</dbReference>
<evidence type="ECO:0000313" key="13">
    <source>
        <dbReference type="Proteomes" id="UP000006546"/>
    </source>
</evidence>
<dbReference type="InterPro" id="IPR023717">
    <property type="entry name" value="Pro-tRNA-Synthase_IIa_type1"/>
</dbReference>
<dbReference type="SUPFAM" id="SSF55826">
    <property type="entry name" value="YbaK/ProRS associated domain"/>
    <property type="match status" value="1"/>
</dbReference>
<name>F4LMG1_TREBD</name>
<dbReference type="Pfam" id="PF03129">
    <property type="entry name" value="HGTP_anticodon"/>
    <property type="match status" value="1"/>
</dbReference>
<dbReference type="HAMAP" id="MF_01569">
    <property type="entry name" value="Pro_tRNA_synth_type1"/>
    <property type="match status" value="1"/>
</dbReference>
<accession>F4LMG1</accession>
<dbReference type="AlphaFoldDB" id="F4LMG1"/>
<dbReference type="HOGENOM" id="CLU_016739_0_0_12"/>
<dbReference type="PROSITE" id="PS50862">
    <property type="entry name" value="AA_TRNA_LIGASE_II"/>
    <property type="match status" value="1"/>
</dbReference>
<proteinExistence type="inferred from homology"/>
<comment type="similarity">
    <text evidence="10">Belongs to the class-II aminoacyl-tRNA synthetase family. ProS type 1 subfamily.</text>
</comment>
<evidence type="ECO:0000256" key="2">
    <source>
        <dbReference type="ARBA" id="ARBA00011738"/>
    </source>
</evidence>
<keyword evidence="6 10" id="KW-0067">ATP-binding</keyword>
<dbReference type="InterPro" id="IPR044140">
    <property type="entry name" value="ProRS_anticodon_short"/>
</dbReference>
<dbReference type="GO" id="GO:0006433">
    <property type="term" value="P:prolyl-tRNA aminoacylation"/>
    <property type="evidence" value="ECO:0007669"/>
    <property type="project" value="UniProtKB-UniRule"/>
</dbReference>
<evidence type="ECO:0000256" key="6">
    <source>
        <dbReference type="ARBA" id="ARBA00022840"/>
    </source>
</evidence>
<comment type="function">
    <text evidence="10">Catalyzes the attachment of proline to tRNA(Pro) in a two-step reaction: proline is first activated by ATP to form Pro-AMP and then transferred to the acceptor end of tRNA(Pro). As ProRS can inadvertently accommodate and process non-cognate amino acids such as alanine and cysteine, to avoid such errors it has two additional distinct editing activities against alanine. One activity is designated as 'pretransfer' editing and involves the tRNA(Pro)-independent hydrolysis of activated Ala-AMP. The other activity is designated 'posttransfer' editing and involves deacylation of mischarged Ala-tRNA(Pro). The misacylated Cys-tRNA(Pro) is not edited by ProRS.</text>
</comment>
<dbReference type="PRINTS" id="PR01046">
    <property type="entry name" value="TRNASYNTHPRO"/>
</dbReference>
<dbReference type="InterPro" id="IPR002314">
    <property type="entry name" value="aa-tRNA-synt_IIb"/>
</dbReference>
<dbReference type="InterPro" id="IPR006195">
    <property type="entry name" value="aa-tRNA-synth_II"/>
</dbReference>
<dbReference type="GO" id="GO:0005524">
    <property type="term" value="F:ATP binding"/>
    <property type="evidence" value="ECO:0007669"/>
    <property type="project" value="UniProtKB-UniRule"/>
</dbReference>
<dbReference type="Pfam" id="PF04073">
    <property type="entry name" value="tRNA_edit"/>
    <property type="match status" value="1"/>
</dbReference>
<evidence type="ECO:0000259" key="11">
    <source>
        <dbReference type="PROSITE" id="PS50862"/>
    </source>
</evidence>
<dbReference type="KEGG" id="tbe:Trebr_0274"/>
<dbReference type="OrthoDB" id="9809052at2"/>
<dbReference type="InterPro" id="IPR002316">
    <property type="entry name" value="Pro-tRNA-ligase_IIa"/>
</dbReference>
<dbReference type="InterPro" id="IPR033730">
    <property type="entry name" value="ProRS_core_prok"/>
</dbReference>
<reference evidence="13" key="1">
    <citation type="submission" date="2011-04" db="EMBL/GenBank/DDBJ databases">
        <title>The complete genome of Treponema brennaborense DSM 12168.</title>
        <authorList>
            <person name="Lucas S."/>
            <person name="Han J."/>
            <person name="Lapidus A."/>
            <person name="Bruce D."/>
            <person name="Goodwin L."/>
            <person name="Pitluck S."/>
            <person name="Peters L."/>
            <person name="Kyrpides N."/>
            <person name="Mavromatis K."/>
            <person name="Ivanova N."/>
            <person name="Mikhailova N."/>
            <person name="Pagani I."/>
            <person name="Teshima H."/>
            <person name="Detter J.C."/>
            <person name="Tapia R."/>
            <person name="Han C."/>
            <person name="Land M."/>
            <person name="Hauser L."/>
            <person name="Markowitz V."/>
            <person name="Cheng J.-F."/>
            <person name="Hugenholtz P."/>
            <person name="Woyke T."/>
            <person name="Wu D."/>
            <person name="Gronow S."/>
            <person name="Wellnitz S."/>
            <person name="Brambilla E."/>
            <person name="Klenk H.-P."/>
            <person name="Eisen J.A."/>
        </authorList>
    </citation>
    <scope>NUCLEOTIDE SEQUENCE [LARGE SCALE GENOMIC DNA]</scope>
    <source>
        <strain evidence="13">DSM 12168 / CIP 105900 / DD5/3</strain>
    </source>
</reference>
<evidence type="ECO:0000313" key="12">
    <source>
        <dbReference type="EMBL" id="AEE15723.1"/>
    </source>
</evidence>